<evidence type="ECO:0000256" key="1">
    <source>
        <dbReference type="SAM" id="Coils"/>
    </source>
</evidence>
<keyword evidence="4" id="KW-1185">Reference proteome</keyword>
<feature type="coiled-coil region" evidence="1">
    <location>
        <begin position="180"/>
        <end position="307"/>
    </location>
</feature>
<feature type="region of interest" description="Disordered" evidence="2">
    <location>
        <begin position="1"/>
        <end position="58"/>
    </location>
</feature>
<protein>
    <submittedName>
        <fullName evidence="3">Kinectin-like</fullName>
    </submittedName>
</protein>
<name>A0AAV1FV72_XYRNO</name>
<dbReference type="Proteomes" id="UP001178508">
    <property type="component" value="Chromosome 9"/>
</dbReference>
<feature type="compositionally biased region" description="Acidic residues" evidence="2">
    <location>
        <begin position="327"/>
        <end position="342"/>
    </location>
</feature>
<feature type="compositionally biased region" description="Basic and acidic residues" evidence="2">
    <location>
        <begin position="362"/>
        <end position="372"/>
    </location>
</feature>
<dbReference type="AlphaFoldDB" id="A0AAV1FV72"/>
<evidence type="ECO:0000313" key="4">
    <source>
        <dbReference type="Proteomes" id="UP001178508"/>
    </source>
</evidence>
<accession>A0AAV1FV72</accession>
<keyword evidence="1" id="KW-0175">Coiled coil</keyword>
<feature type="coiled-coil region" evidence="1">
    <location>
        <begin position="99"/>
        <end position="126"/>
    </location>
</feature>
<feature type="compositionally biased region" description="Polar residues" evidence="2">
    <location>
        <begin position="1"/>
        <end position="29"/>
    </location>
</feature>
<reference evidence="3" key="1">
    <citation type="submission" date="2023-08" db="EMBL/GenBank/DDBJ databases">
        <authorList>
            <person name="Alioto T."/>
            <person name="Alioto T."/>
            <person name="Gomez Garrido J."/>
        </authorList>
    </citation>
    <scope>NUCLEOTIDE SEQUENCE</scope>
</reference>
<dbReference type="EMBL" id="OY660872">
    <property type="protein sequence ID" value="CAJ1064419.1"/>
    <property type="molecule type" value="Genomic_DNA"/>
</dbReference>
<proteinExistence type="predicted"/>
<evidence type="ECO:0000256" key="2">
    <source>
        <dbReference type="SAM" id="MobiDB-lite"/>
    </source>
</evidence>
<feature type="region of interest" description="Disordered" evidence="2">
    <location>
        <begin position="327"/>
        <end position="427"/>
    </location>
</feature>
<evidence type="ECO:0000313" key="3">
    <source>
        <dbReference type="EMBL" id="CAJ1064419.1"/>
    </source>
</evidence>
<organism evidence="3 4">
    <name type="scientific">Xyrichtys novacula</name>
    <name type="common">Pearly razorfish</name>
    <name type="synonym">Hemipteronotus novacula</name>
    <dbReference type="NCBI Taxonomy" id="13765"/>
    <lineage>
        <taxon>Eukaryota</taxon>
        <taxon>Metazoa</taxon>
        <taxon>Chordata</taxon>
        <taxon>Craniata</taxon>
        <taxon>Vertebrata</taxon>
        <taxon>Euteleostomi</taxon>
        <taxon>Actinopterygii</taxon>
        <taxon>Neopterygii</taxon>
        <taxon>Teleostei</taxon>
        <taxon>Neoteleostei</taxon>
        <taxon>Acanthomorphata</taxon>
        <taxon>Eupercaria</taxon>
        <taxon>Labriformes</taxon>
        <taxon>Labridae</taxon>
        <taxon>Xyrichtys</taxon>
    </lineage>
</organism>
<sequence length="464" mass="53957">MTPKTQSVQSKSTTVERVTLTHPQMSQSGAAEIMRRTNRKSQRGTNWRHTNRERQQRSHQVYHQNHRAPYYQEHQARTPPRWQVEEQANDADAKDMARVQKLEDQVASLRKNLDSERQRASSFLQEREVSRNMFQVLLRKERKQVRDLYAEKCSLEEQVKKLQEDAYKRAMEGSKNKEEIQELSNLVESLSNKLEAEMLRAKTLEKEHEGFRSSVQEEAKQEMKKMEQLEAEKLSLEDEVKKLRENVYSRAMEGSKNTEKIQELNDLVSSLSNKLEAEMLKTGNLQTQLDEAKLQLLEENNQELQLDDGMDEEKDILETTADDLLMETSENEDQEETFEVIGEDIREPSPELDNTLVDSEEDGPHTVLETREMTLPTPEVIAEATELESSSGEDIREPSPELDNTLVDSEEDGPHTVQETPEMTLPTPEVIAEATELESISLWRRFKKAMTPKDRRKYKRQRQD</sequence>
<gene>
    <name evidence="3" type="ORF">XNOV1_A008618</name>
</gene>